<dbReference type="OrthoDB" id="423498at2759"/>
<dbReference type="InterPro" id="IPR011042">
    <property type="entry name" value="6-blade_b-propeller_TolB-like"/>
</dbReference>
<dbReference type="InterPro" id="IPR013658">
    <property type="entry name" value="SGL"/>
</dbReference>
<comment type="cofactor">
    <cofactor evidence="3">
        <name>Zn(2+)</name>
        <dbReference type="ChEBI" id="CHEBI:29105"/>
    </cofactor>
    <text evidence="3">Binds 1 divalent metal cation per subunit.</text>
</comment>
<gene>
    <name evidence="5" type="ORF">ONB1V03_LOCUS17597</name>
</gene>
<sequence length="341" mass="38908">SQRFNVGNYVSIVIPVLNAPNKLVVSKRNYLIEVDWEAKSYRRLTTNDIGVEKFNDGKVDALGRLWINSLVSLDYYTNDASVKDAGALYRLDGLELTKVDGYYTLPNGMAWNGNNTKFYVADTVERVIYVYDYDLDAGAIDNREIFFNFNTYPGINPWEVPDGMAMDSQDNLWITSLFGARLFHVDTDTGHVLRWIDTLVNQTTSVAFGGPHYNQLFVTNGNRDLITYKAKQLQPTIGEVPKHSYPDKCHDNLEGRHVSHTAYHLGEGPFWDDLTQTLFHVDMFYGDIIQLNVSTGESQILNVGNFASIVIPVLYAPNKLVVSRRNHLIEVDWEFKSYRRL</sequence>
<reference evidence="5" key="1">
    <citation type="submission" date="2020-11" db="EMBL/GenBank/DDBJ databases">
        <authorList>
            <person name="Tran Van P."/>
        </authorList>
    </citation>
    <scope>NUCLEOTIDE SEQUENCE</scope>
</reference>
<accession>A0A7R9QX16</accession>
<feature type="non-terminal residue" evidence="5">
    <location>
        <position position="341"/>
    </location>
</feature>
<dbReference type="GO" id="GO:0004341">
    <property type="term" value="F:gluconolactonase activity"/>
    <property type="evidence" value="ECO:0007669"/>
    <property type="project" value="TreeGrafter"/>
</dbReference>
<organism evidence="5">
    <name type="scientific">Oppiella nova</name>
    <dbReference type="NCBI Taxonomy" id="334625"/>
    <lineage>
        <taxon>Eukaryota</taxon>
        <taxon>Metazoa</taxon>
        <taxon>Ecdysozoa</taxon>
        <taxon>Arthropoda</taxon>
        <taxon>Chelicerata</taxon>
        <taxon>Arachnida</taxon>
        <taxon>Acari</taxon>
        <taxon>Acariformes</taxon>
        <taxon>Sarcoptiformes</taxon>
        <taxon>Oribatida</taxon>
        <taxon>Brachypylina</taxon>
        <taxon>Oppioidea</taxon>
        <taxon>Oppiidae</taxon>
        <taxon>Oppiella</taxon>
    </lineage>
</organism>
<comment type="similarity">
    <text evidence="1">Belongs to the SMP-30/CGR1 family.</text>
</comment>
<keyword evidence="3" id="KW-0479">Metal-binding</keyword>
<name>A0A7R9QX16_9ACAR</name>
<dbReference type="AlphaFoldDB" id="A0A7R9QX16"/>
<feature type="non-terminal residue" evidence="5">
    <location>
        <position position="1"/>
    </location>
</feature>
<dbReference type="PRINTS" id="PR01790">
    <property type="entry name" value="SMP30FAMILY"/>
</dbReference>
<dbReference type="GO" id="GO:0005509">
    <property type="term" value="F:calcium ion binding"/>
    <property type="evidence" value="ECO:0007669"/>
    <property type="project" value="TreeGrafter"/>
</dbReference>
<dbReference type="EMBL" id="CAJPVJ010022202">
    <property type="protein sequence ID" value="CAG2178171.1"/>
    <property type="molecule type" value="Genomic_DNA"/>
</dbReference>
<proteinExistence type="inferred from homology"/>
<evidence type="ECO:0000256" key="2">
    <source>
        <dbReference type="PIRSR" id="PIRSR605511-1"/>
    </source>
</evidence>
<feature type="binding site" evidence="3">
    <location>
        <position position="55"/>
    </location>
    <ligand>
        <name>substrate</name>
    </ligand>
</feature>
<dbReference type="Pfam" id="PF08450">
    <property type="entry name" value="SGL"/>
    <property type="match status" value="1"/>
</dbReference>
<dbReference type="InterPro" id="IPR005511">
    <property type="entry name" value="SMP-30"/>
</dbReference>
<evidence type="ECO:0000256" key="3">
    <source>
        <dbReference type="PIRSR" id="PIRSR605511-2"/>
    </source>
</evidence>
<keyword evidence="3" id="KW-0862">Zinc</keyword>
<feature type="binding site" evidence="3">
    <location>
        <position position="107"/>
    </location>
    <ligand>
        <name>a divalent metal cation</name>
        <dbReference type="ChEBI" id="CHEBI:60240"/>
    </ligand>
</feature>
<evidence type="ECO:0000256" key="1">
    <source>
        <dbReference type="ARBA" id="ARBA00008853"/>
    </source>
</evidence>
<dbReference type="EMBL" id="OC937027">
    <property type="protein sequence ID" value="CAD7661035.1"/>
    <property type="molecule type" value="Genomic_DNA"/>
</dbReference>
<dbReference type="Gene3D" id="2.120.10.30">
    <property type="entry name" value="TolB, C-terminal domain"/>
    <property type="match status" value="2"/>
</dbReference>
<evidence type="ECO:0000313" key="6">
    <source>
        <dbReference type="Proteomes" id="UP000728032"/>
    </source>
</evidence>
<dbReference type="Proteomes" id="UP000728032">
    <property type="component" value="Unassembled WGS sequence"/>
</dbReference>
<feature type="binding site" evidence="3">
    <location>
        <position position="162"/>
    </location>
    <ligand>
        <name>a divalent metal cation</name>
        <dbReference type="ChEBI" id="CHEBI:60240"/>
    </ligand>
</feature>
<evidence type="ECO:0000313" key="5">
    <source>
        <dbReference type="EMBL" id="CAD7661035.1"/>
    </source>
</evidence>
<evidence type="ECO:0000259" key="4">
    <source>
        <dbReference type="Pfam" id="PF08450"/>
    </source>
</evidence>
<protein>
    <recommendedName>
        <fullName evidence="4">SMP-30/Gluconolactonase/LRE-like region domain-containing protein</fullName>
    </recommendedName>
</protein>
<keyword evidence="6" id="KW-1185">Reference proteome</keyword>
<feature type="active site" description="Proton donor/acceptor" evidence="2">
    <location>
        <position position="162"/>
    </location>
</feature>
<dbReference type="GO" id="GO:0019853">
    <property type="term" value="P:L-ascorbic acid biosynthetic process"/>
    <property type="evidence" value="ECO:0007669"/>
    <property type="project" value="TreeGrafter"/>
</dbReference>
<feature type="domain" description="SMP-30/Gluconolactonase/LRE-like region" evidence="4">
    <location>
        <begin position="7"/>
        <end position="220"/>
    </location>
</feature>
<dbReference type="SUPFAM" id="SSF63829">
    <property type="entry name" value="Calcium-dependent phosphotriesterase"/>
    <property type="match status" value="1"/>
</dbReference>
<dbReference type="PANTHER" id="PTHR10907:SF66">
    <property type="entry name" value="MIP34848P1-RELATED"/>
    <property type="match status" value="1"/>
</dbReference>
<dbReference type="PANTHER" id="PTHR10907">
    <property type="entry name" value="REGUCALCIN"/>
    <property type="match status" value="1"/>
</dbReference>